<dbReference type="PANTHER" id="PTHR46401">
    <property type="entry name" value="GLYCOSYLTRANSFERASE WBBK-RELATED"/>
    <property type="match status" value="1"/>
</dbReference>
<dbReference type="RefSeq" id="WP_013634260.1">
    <property type="nucleotide sequence ID" value="NC_015177.1"/>
</dbReference>
<reference evidence="4" key="2">
    <citation type="submission" date="2011-02" db="EMBL/GenBank/DDBJ databases">
        <title>The complete genome of Pedobacter saltans DSM 12145.</title>
        <authorList>
            <consortium name="US DOE Joint Genome Institute (JGI-PGF)"/>
            <person name="Lucas S."/>
            <person name="Copeland A."/>
            <person name="Lapidus A."/>
            <person name="Bruce D."/>
            <person name="Goodwin L."/>
            <person name="Pitluck S."/>
            <person name="Kyrpides N."/>
            <person name="Mavromatis K."/>
            <person name="Pagani I."/>
            <person name="Ivanova N."/>
            <person name="Ovchinnikova G."/>
            <person name="Lu M."/>
            <person name="Detter J.C."/>
            <person name="Han C."/>
            <person name="Land M."/>
            <person name="Hauser L."/>
            <person name="Markowitz V."/>
            <person name="Cheng J.-F."/>
            <person name="Hugenholtz P."/>
            <person name="Woyke T."/>
            <person name="Wu D."/>
            <person name="Tindall B."/>
            <person name="Pomrenke H.G."/>
            <person name="Brambilla E."/>
            <person name="Klenk H.-P."/>
            <person name="Eisen J.A."/>
        </authorList>
    </citation>
    <scope>NUCLEOTIDE SEQUENCE [LARGE SCALE GENOMIC DNA]</scope>
    <source>
        <strain evidence="4">ATCC 51119 / DSM 12145 / JCM 21818 / LMG 10337 / NBRC 100064 / NCIMB 13643</strain>
    </source>
</reference>
<protein>
    <submittedName>
        <fullName evidence="3">Glycosyl transferase group 1</fullName>
    </submittedName>
</protein>
<accession>F0SBE8</accession>
<feature type="domain" description="Glycosyl transferase family 1" evidence="2">
    <location>
        <begin position="187"/>
        <end position="315"/>
    </location>
</feature>
<evidence type="ECO:0000256" key="1">
    <source>
        <dbReference type="ARBA" id="ARBA00022679"/>
    </source>
</evidence>
<dbReference type="Proteomes" id="UP000000310">
    <property type="component" value="Chromosome"/>
</dbReference>
<dbReference type="SUPFAM" id="SSF53756">
    <property type="entry name" value="UDP-Glycosyltransferase/glycogen phosphorylase"/>
    <property type="match status" value="1"/>
</dbReference>
<evidence type="ECO:0000313" key="3">
    <source>
        <dbReference type="EMBL" id="ADY53775.1"/>
    </source>
</evidence>
<dbReference type="GO" id="GO:0016757">
    <property type="term" value="F:glycosyltransferase activity"/>
    <property type="evidence" value="ECO:0007669"/>
    <property type="project" value="InterPro"/>
</dbReference>
<dbReference type="STRING" id="762903.Pedsa_3239"/>
<dbReference type="Pfam" id="PF00534">
    <property type="entry name" value="Glycos_transf_1"/>
    <property type="match status" value="1"/>
</dbReference>
<dbReference type="CDD" id="cd03809">
    <property type="entry name" value="GT4_MtfB-like"/>
    <property type="match status" value="1"/>
</dbReference>
<name>F0SBE8_PSESL</name>
<dbReference type="EMBL" id="CP002545">
    <property type="protein sequence ID" value="ADY53775.1"/>
    <property type="molecule type" value="Genomic_DNA"/>
</dbReference>
<dbReference type="eggNOG" id="COG0438">
    <property type="taxonomic scope" value="Bacteria"/>
</dbReference>
<proteinExistence type="predicted"/>
<sequence>MKVYIDVRLLDKKNNTGISRYIEFLLDFYISKYSDVDIALVTNDKFLKYRNCNIIYTKLKPYNILHFILFYFRFKRVDSEIFHSPFYSGFLFGTKKSKNIITVHDLMYRFVPNFFSPNNTINRIKIIYFDFIVSFSIKNADKVISVSNSTKQDLLKFLNIDSDVINEAPIKILRSNDEILKRNNLLGIKYFFYCGNNRKHKNLNFLINVFNKNTALPLLVLAGNGHKSCQNVLSVGRVTDEELRSLYENSLGFIFPSEYEGFGLPVLESLFLKTPVILSKIPAFLEFKKSKNTYFFSLNDDGELVRILEEVIQKGFIKDEYFLKEYSESNIICRYESLIEALNG</sequence>
<reference evidence="3 4" key="1">
    <citation type="journal article" date="2011" name="Stand. Genomic Sci.">
        <title>Complete genome sequence of the gliding, heparinolytic Pedobacter saltans type strain (113).</title>
        <authorList>
            <person name="Liolios K."/>
            <person name="Sikorski J."/>
            <person name="Lu M."/>
            <person name="Nolan M."/>
            <person name="Lapidus A."/>
            <person name="Lucas S."/>
            <person name="Hammon N."/>
            <person name="Deshpande S."/>
            <person name="Cheng J.F."/>
            <person name="Tapia R."/>
            <person name="Han C."/>
            <person name="Goodwin L."/>
            <person name="Pitluck S."/>
            <person name="Huntemann M."/>
            <person name="Ivanova N."/>
            <person name="Pagani I."/>
            <person name="Mavromatis K."/>
            <person name="Ovchinikova G."/>
            <person name="Pati A."/>
            <person name="Chen A."/>
            <person name="Palaniappan K."/>
            <person name="Land M."/>
            <person name="Hauser L."/>
            <person name="Brambilla E.M."/>
            <person name="Kotsyurbenko O."/>
            <person name="Rohde M."/>
            <person name="Tindall B.J."/>
            <person name="Abt B."/>
            <person name="Goker M."/>
            <person name="Detter J.C."/>
            <person name="Woyke T."/>
            <person name="Bristow J."/>
            <person name="Eisen J.A."/>
            <person name="Markowitz V."/>
            <person name="Hugenholtz P."/>
            <person name="Klenk H.P."/>
            <person name="Kyrpides N.C."/>
        </authorList>
    </citation>
    <scope>NUCLEOTIDE SEQUENCE [LARGE SCALE GENOMIC DNA]</scope>
    <source>
        <strain evidence="4">ATCC 51119 / DSM 12145 / JCM 21818 / LMG 10337 / NBRC 100064 / NCIMB 13643</strain>
    </source>
</reference>
<evidence type="ECO:0000313" key="4">
    <source>
        <dbReference type="Proteomes" id="UP000000310"/>
    </source>
</evidence>
<dbReference type="InterPro" id="IPR001296">
    <property type="entry name" value="Glyco_trans_1"/>
</dbReference>
<dbReference type="PANTHER" id="PTHR46401:SF2">
    <property type="entry name" value="GLYCOSYLTRANSFERASE WBBK-RELATED"/>
    <property type="match status" value="1"/>
</dbReference>
<evidence type="ECO:0000259" key="2">
    <source>
        <dbReference type="Pfam" id="PF00534"/>
    </source>
</evidence>
<keyword evidence="4" id="KW-1185">Reference proteome</keyword>
<organism evidence="3 4">
    <name type="scientific">Pseudopedobacter saltans (strain ATCC 51119 / DSM 12145 / JCM 21818 / CCUG 39354 / LMG 10337 / NBRC 100064 / NCIMB 13643)</name>
    <name type="common">Pedobacter saltans</name>
    <dbReference type="NCBI Taxonomy" id="762903"/>
    <lineage>
        <taxon>Bacteria</taxon>
        <taxon>Pseudomonadati</taxon>
        <taxon>Bacteroidota</taxon>
        <taxon>Sphingobacteriia</taxon>
        <taxon>Sphingobacteriales</taxon>
        <taxon>Sphingobacteriaceae</taxon>
        <taxon>Pseudopedobacter</taxon>
    </lineage>
</organism>
<gene>
    <name evidence="3" type="ordered locus">Pedsa_3239</name>
</gene>
<dbReference type="AlphaFoldDB" id="F0SBE8"/>
<dbReference type="Gene3D" id="3.40.50.2000">
    <property type="entry name" value="Glycogen Phosphorylase B"/>
    <property type="match status" value="2"/>
</dbReference>
<dbReference type="HOGENOM" id="CLU_009583_27_5_10"/>
<keyword evidence="1 3" id="KW-0808">Transferase</keyword>
<dbReference type="KEGG" id="psn:Pedsa_3239"/>
<dbReference type="OrthoDB" id="9801609at2"/>